<dbReference type="AlphaFoldDB" id="A0A284VQH4"/>
<keyword evidence="2" id="KW-1185">Reference proteome</keyword>
<reference evidence="2" key="1">
    <citation type="submission" date="2017-06" db="EMBL/GenBank/DDBJ databases">
        <authorList>
            <person name="Cremers G."/>
        </authorList>
    </citation>
    <scope>NUCLEOTIDE SEQUENCE [LARGE SCALE GENOMIC DNA]</scope>
</reference>
<evidence type="ECO:0000313" key="2">
    <source>
        <dbReference type="Proteomes" id="UP000218615"/>
    </source>
</evidence>
<dbReference type="OrthoDB" id="146524at2157"/>
<dbReference type="RefSeq" id="WP_096206163.1">
    <property type="nucleotide sequence ID" value="NZ_FZMP01000182.1"/>
</dbReference>
<protein>
    <submittedName>
        <fullName evidence="1">Uncharacterized protein</fullName>
    </submittedName>
</protein>
<organism evidence="1 2">
    <name type="scientific">Candidatus Methanoperedens nitratireducens</name>
    <dbReference type="NCBI Taxonomy" id="1392998"/>
    <lineage>
        <taxon>Archaea</taxon>
        <taxon>Methanobacteriati</taxon>
        <taxon>Methanobacteriota</taxon>
        <taxon>Stenosarchaea group</taxon>
        <taxon>Methanomicrobia</taxon>
        <taxon>Methanosarcinales</taxon>
        <taxon>ANME-2 cluster</taxon>
        <taxon>Candidatus Methanoperedentaceae</taxon>
        <taxon>Candidatus Methanoperedens</taxon>
    </lineage>
</organism>
<dbReference type="STRING" id="1392998.ANME2D_00557"/>
<name>A0A284VQH4_9EURY</name>
<gene>
    <name evidence="1" type="ORF">MNV_370021</name>
</gene>
<dbReference type="EMBL" id="FZMP01000182">
    <property type="protein sequence ID" value="SNQ61479.1"/>
    <property type="molecule type" value="Genomic_DNA"/>
</dbReference>
<sequence length="87" mass="9547">MAISVRLCSGRTAFEVSTNTKIDLIKASSIVQAKIATKHLMLLNYNGVEISMYPSGRMIIKAQSKEESLDIARNLLTRLGLHEAGNN</sequence>
<dbReference type="Proteomes" id="UP000218615">
    <property type="component" value="Unassembled WGS sequence"/>
</dbReference>
<proteinExistence type="predicted"/>
<evidence type="ECO:0000313" key="1">
    <source>
        <dbReference type="EMBL" id="SNQ61479.1"/>
    </source>
</evidence>
<accession>A0A284VQH4</accession>